<dbReference type="Proteomes" id="UP001501578">
    <property type="component" value="Unassembled WGS sequence"/>
</dbReference>
<dbReference type="EMBL" id="BAAAHQ010000021">
    <property type="protein sequence ID" value="GAA0934383.1"/>
    <property type="molecule type" value="Genomic_DNA"/>
</dbReference>
<evidence type="ECO:0000313" key="1">
    <source>
        <dbReference type="EMBL" id="GAA0934383.1"/>
    </source>
</evidence>
<evidence type="ECO:0000313" key="2">
    <source>
        <dbReference type="Proteomes" id="UP001501578"/>
    </source>
</evidence>
<accession>A0ABN1PYF7</accession>
<organism evidence="1 2">
    <name type="scientific">Nonomuraea longicatena</name>
    <dbReference type="NCBI Taxonomy" id="83682"/>
    <lineage>
        <taxon>Bacteria</taxon>
        <taxon>Bacillati</taxon>
        <taxon>Actinomycetota</taxon>
        <taxon>Actinomycetes</taxon>
        <taxon>Streptosporangiales</taxon>
        <taxon>Streptosporangiaceae</taxon>
        <taxon>Nonomuraea</taxon>
    </lineage>
</organism>
<gene>
    <name evidence="1" type="ORF">GCM10009560_41500</name>
</gene>
<reference evidence="1 2" key="1">
    <citation type="journal article" date="2019" name="Int. J. Syst. Evol. Microbiol.">
        <title>The Global Catalogue of Microorganisms (GCM) 10K type strain sequencing project: providing services to taxonomists for standard genome sequencing and annotation.</title>
        <authorList>
            <consortium name="The Broad Institute Genomics Platform"/>
            <consortium name="The Broad Institute Genome Sequencing Center for Infectious Disease"/>
            <person name="Wu L."/>
            <person name="Ma J."/>
        </authorList>
    </citation>
    <scope>NUCLEOTIDE SEQUENCE [LARGE SCALE GENOMIC DNA]</scope>
    <source>
        <strain evidence="1 2">JCM 11136</strain>
    </source>
</reference>
<sequence length="102" mass="11244">MSRRTPAVSDSQTSAVGHDMRVSRWGWVSSGISHRASFVASAVDTLVRSGDVPQAPSALPTAAMTADWIVRRREIRMVNSLTEIFVRIELSPLTWVSRTTDC</sequence>
<keyword evidence="2" id="KW-1185">Reference proteome</keyword>
<protein>
    <submittedName>
        <fullName evidence="1">Uncharacterized protein</fullName>
    </submittedName>
</protein>
<name>A0ABN1PYF7_9ACTN</name>
<proteinExistence type="predicted"/>
<comment type="caution">
    <text evidence="1">The sequence shown here is derived from an EMBL/GenBank/DDBJ whole genome shotgun (WGS) entry which is preliminary data.</text>
</comment>